<proteinExistence type="predicted"/>
<comment type="caution">
    <text evidence="3">The sequence shown here is derived from an EMBL/GenBank/DDBJ whole genome shotgun (WGS) entry which is preliminary data.</text>
</comment>
<gene>
    <name evidence="3" type="ORF">EW146_g9613</name>
</gene>
<evidence type="ECO:0000256" key="1">
    <source>
        <dbReference type="SAM" id="MobiDB-lite"/>
    </source>
</evidence>
<feature type="region of interest" description="Disordered" evidence="1">
    <location>
        <begin position="1"/>
        <end position="23"/>
    </location>
</feature>
<evidence type="ECO:0000313" key="3">
    <source>
        <dbReference type="EMBL" id="THH06420.1"/>
    </source>
</evidence>
<dbReference type="AlphaFoldDB" id="A0A4S4L9V1"/>
<dbReference type="Proteomes" id="UP000310158">
    <property type="component" value="Unassembled WGS sequence"/>
</dbReference>
<evidence type="ECO:0000313" key="4">
    <source>
        <dbReference type="Proteomes" id="UP000310158"/>
    </source>
</evidence>
<feature type="compositionally biased region" description="Polar residues" evidence="1">
    <location>
        <begin position="207"/>
        <end position="221"/>
    </location>
</feature>
<dbReference type="EMBL" id="SGPL01000881">
    <property type="protein sequence ID" value="THH06420.1"/>
    <property type="molecule type" value="Genomic_DNA"/>
</dbReference>
<feature type="compositionally biased region" description="Low complexity" evidence="1">
    <location>
        <begin position="68"/>
        <end position="83"/>
    </location>
</feature>
<feature type="region of interest" description="Disordered" evidence="1">
    <location>
        <begin position="207"/>
        <end position="230"/>
    </location>
</feature>
<dbReference type="Pfam" id="PF20415">
    <property type="entry name" value="DUF6699"/>
    <property type="match status" value="1"/>
</dbReference>
<feature type="region of interest" description="Disordered" evidence="1">
    <location>
        <begin position="55"/>
        <end position="90"/>
    </location>
</feature>
<keyword evidence="4" id="KW-1185">Reference proteome</keyword>
<dbReference type="InterPro" id="IPR046522">
    <property type="entry name" value="DUF6699"/>
</dbReference>
<dbReference type="OrthoDB" id="3265169at2759"/>
<organism evidence="3 4">
    <name type="scientific">Bondarzewia mesenterica</name>
    <dbReference type="NCBI Taxonomy" id="1095465"/>
    <lineage>
        <taxon>Eukaryota</taxon>
        <taxon>Fungi</taxon>
        <taxon>Dikarya</taxon>
        <taxon>Basidiomycota</taxon>
        <taxon>Agaricomycotina</taxon>
        <taxon>Agaricomycetes</taxon>
        <taxon>Russulales</taxon>
        <taxon>Bondarzewiaceae</taxon>
        <taxon>Bondarzewia</taxon>
    </lineage>
</organism>
<feature type="domain" description="DUF6699" evidence="2">
    <location>
        <begin position="138"/>
        <end position="258"/>
    </location>
</feature>
<sequence>MYSSSHSHSSKQQGTPTGYISSPQWSLNNLTGTTASSTLPPVAVARFMPPGPSTPVTAGVTRAPYPPSAGLLPSPASSAGSPGTLHSTYSSVPSTPGAPYMYSVPLPSVPGQYGLPTPPTSPHHYPSRALLDRHLMYDPSAPLNFNVVNPPTQGLMMLRQAASQPSVPKLVLMVQGLSWSFEVSNPYGLSVSDVLSAIYHNLHYPTNGQDYEQNRHAQSSAGRAFQRRATAAPNDGLRRVDFLGSRTRFAGLSKASDGTDRWTVHFV</sequence>
<protein>
    <recommendedName>
        <fullName evidence="2">DUF6699 domain-containing protein</fullName>
    </recommendedName>
</protein>
<accession>A0A4S4L9V1</accession>
<feature type="compositionally biased region" description="Polar residues" evidence="1">
    <location>
        <begin position="11"/>
        <end position="23"/>
    </location>
</feature>
<evidence type="ECO:0000259" key="2">
    <source>
        <dbReference type="Pfam" id="PF20415"/>
    </source>
</evidence>
<name>A0A4S4L9V1_9AGAM</name>
<reference evidence="3 4" key="1">
    <citation type="submission" date="2019-02" db="EMBL/GenBank/DDBJ databases">
        <title>Genome sequencing of the rare red list fungi Bondarzewia mesenterica.</title>
        <authorList>
            <person name="Buettner E."/>
            <person name="Kellner H."/>
        </authorList>
    </citation>
    <scope>NUCLEOTIDE SEQUENCE [LARGE SCALE GENOMIC DNA]</scope>
    <source>
        <strain evidence="3 4">DSM 108281</strain>
    </source>
</reference>